<dbReference type="Gene3D" id="3.50.4.10">
    <property type="entry name" value="Hepatocyte Growth Factor"/>
    <property type="match status" value="1"/>
</dbReference>
<name>A0A1Y2E4W1_9PEZI</name>
<dbReference type="GeneID" id="63770163"/>
<evidence type="ECO:0000313" key="4">
    <source>
        <dbReference type="Proteomes" id="UP000193689"/>
    </source>
</evidence>
<protein>
    <recommendedName>
        <fullName evidence="5">Apple domain-containing protein</fullName>
    </recommendedName>
</protein>
<feature type="region of interest" description="Disordered" evidence="1">
    <location>
        <begin position="128"/>
        <end position="163"/>
    </location>
</feature>
<dbReference type="AlphaFoldDB" id="A0A1Y2E4W1"/>
<feature type="region of interest" description="Disordered" evidence="1">
    <location>
        <begin position="1"/>
        <end position="21"/>
    </location>
</feature>
<keyword evidence="2" id="KW-0472">Membrane</keyword>
<gene>
    <name evidence="3" type="ORF">BCR38DRAFT_182946</name>
</gene>
<organism evidence="3 4">
    <name type="scientific">Pseudomassariella vexata</name>
    <dbReference type="NCBI Taxonomy" id="1141098"/>
    <lineage>
        <taxon>Eukaryota</taxon>
        <taxon>Fungi</taxon>
        <taxon>Dikarya</taxon>
        <taxon>Ascomycota</taxon>
        <taxon>Pezizomycotina</taxon>
        <taxon>Sordariomycetes</taxon>
        <taxon>Xylariomycetidae</taxon>
        <taxon>Amphisphaeriales</taxon>
        <taxon>Pseudomassariaceae</taxon>
        <taxon>Pseudomassariella</taxon>
    </lineage>
</organism>
<dbReference type="InParanoid" id="A0A1Y2E4W1"/>
<sequence length="255" mass="26681">MAARPDLHEQAGLEVAPEPEAPHVIQGPHVVKTWDTPVGAPYPQQQHQHVPTSPEYGQLSPQAGYLSPGSGGSPAQFTGSYAPSTPEKSYEPRIMGIRRRRFWLIFGPLIAILVIGLAVGLGVGLGTSHSTESSATTTTSTLSTTSSTSTTSSSPTATATTQSLSCPSDNATVYTANNDDNFLVLCNLDYNSGGGTTDMSNLVTATAVECANTCASNAGCVGAGWGNYEGSLTCWMKSGLGEPQDAVNWYFMVKQ</sequence>
<reference evidence="3 4" key="1">
    <citation type="submission" date="2016-07" db="EMBL/GenBank/DDBJ databases">
        <title>Pervasive Adenine N6-methylation of Active Genes in Fungi.</title>
        <authorList>
            <consortium name="DOE Joint Genome Institute"/>
            <person name="Mondo S.J."/>
            <person name="Dannebaum R.O."/>
            <person name="Kuo R.C."/>
            <person name="Labutti K."/>
            <person name="Haridas S."/>
            <person name="Kuo A."/>
            <person name="Salamov A."/>
            <person name="Ahrendt S.R."/>
            <person name="Lipzen A."/>
            <person name="Sullivan W."/>
            <person name="Andreopoulos W.B."/>
            <person name="Clum A."/>
            <person name="Lindquist E."/>
            <person name="Daum C."/>
            <person name="Ramamoorthy G.K."/>
            <person name="Gryganskyi A."/>
            <person name="Culley D."/>
            <person name="Magnuson J.K."/>
            <person name="James T.Y."/>
            <person name="O'Malley M.A."/>
            <person name="Stajich J.E."/>
            <person name="Spatafora J.W."/>
            <person name="Visel A."/>
            <person name="Grigoriev I.V."/>
        </authorList>
    </citation>
    <scope>NUCLEOTIDE SEQUENCE [LARGE SCALE GENOMIC DNA]</scope>
    <source>
        <strain evidence="3 4">CBS 129021</strain>
    </source>
</reference>
<feature type="compositionally biased region" description="Basic and acidic residues" evidence="1">
    <location>
        <begin position="1"/>
        <end position="11"/>
    </location>
</feature>
<evidence type="ECO:0008006" key="5">
    <source>
        <dbReference type="Google" id="ProtNLM"/>
    </source>
</evidence>
<accession>A0A1Y2E4W1</accession>
<feature type="transmembrane region" description="Helical" evidence="2">
    <location>
        <begin position="102"/>
        <end position="125"/>
    </location>
</feature>
<dbReference type="EMBL" id="MCFJ01000005">
    <property type="protein sequence ID" value="ORY66559.1"/>
    <property type="molecule type" value="Genomic_DNA"/>
</dbReference>
<keyword evidence="2" id="KW-1133">Transmembrane helix</keyword>
<feature type="region of interest" description="Disordered" evidence="1">
    <location>
        <begin position="35"/>
        <end position="89"/>
    </location>
</feature>
<proteinExistence type="predicted"/>
<feature type="compositionally biased region" description="Polar residues" evidence="1">
    <location>
        <begin position="73"/>
        <end position="87"/>
    </location>
</feature>
<dbReference type="STRING" id="1141098.A0A1Y2E4W1"/>
<evidence type="ECO:0000313" key="3">
    <source>
        <dbReference type="EMBL" id="ORY66559.1"/>
    </source>
</evidence>
<dbReference type="Proteomes" id="UP000193689">
    <property type="component" value="Unassembled WGS sequence"/>
</dbReference>
<keyword evidence="4" id="KW-1185">Reference proteome</keyword>
<dbReference type="RefSeq" id="XP_040717523.1">
    <property type="nucleotide sequence ID" value="XM_040853951.1"/>
</dbReference>
<evidence type="ECO:0000256" key="2">
    <source>
        <dbReference type="SAM" id="Phobius"/>
    </source>
</evidence>
<keyword evidence="2" id="KW-0812">Transmembrane</keyword>
<dbReference type="OrthoDB" id="3499003at2759"/>
<comment type="caution">
    <text evidence="3">The sequence shown here is derived from an EMBL/GenBank/DDBJ whole genome shotgun (WGS) entry which is preliminary data.</text>
</comment>
<evidence type="ECO:0000256" key="1">
    <source>
        <dbReference type="SAM" id="MobiDB-lite"/>
    </source>
</evidence>